<dbReference type="AlphaFoldDB" id="A0A9P0DBS5"/>
<organism evidence="2 3">
    <name type="scientific">Psylliodes chrysocephalus</name>
    <dbReference type="NCBI Taxonomy" id="3402493"/>
    <lineage>
        <taxon>Eukaryota</taxon>
        <taxon>Metazoa</taxon>
        <taxon>Ecdysozoa</taxon>
        <taxon>Arthropoda</taxon>
        <taxon>Hexapoda</taxon>
        <taxon>Insecta</taxon>
        <taxon>Pterygota</taxon>
        <taxon>Neoptera</taxon>
        <taxon>Endopterygota</taxon>
        <taxon>Coleoptera</taxon>
        <taxon>Polyphaga</taxon>
        <taxon>Cucujiformia</taxon>
        <taxon>Chrysomeloidea</taxon>
        <taxon>Chrysomelidae</taxon>
        <taxon>Galerucinae</taxon>
        <taxon>Alticini</taxon>
        <taxon>Psylliodes</taxon>
    </lineage>
</organism>
<feature type="region of interest" description="Disordered" evidence="1">
    <location>
        <begin position="47"/>
        <end position="72"/>
    </location>
</feature>
<evidence type="ECO:0000256" key="1">
    <source>
        <dbReference type="SAM" id="MobiDB-lite"/>
    </source>
</evidence>
<gene>
    <name evidence="2" type="ORF">PSYICH_LOCUS15163</name>
</gene>
<evidence type="ECO:0000313" key="3">
    <source>
        <dbReference type="Proteomes" id="UP001153636"/>
    </source>
</evidence>
<dbReference type="Proteomes" id="UP001153636">
    <property type="component" value="Chromosome 9"/>
</dbReference>
<protein>
    <submittedName>
        <fullName evidence="2">Uncharacterized protein</fullName>
    </submittedName>
</protein>
<accession>A0A9P0DBS5</accession>
<keyword evidence="3" id="KW-1185">Reference proteome</keyword>
<dbReference type="OrthoDB" id="6140501at2759"/>
<reference evidence="2" key="1">
    <citation type="submission" date="2022-01" db="EMBL/GenBank/DDBJ databases">
        <authorList>
            <person name="King R."/>
        </authorList>
    </citation>
    <scope>NUCLEOTIDE SEQUENCE</scope>
</reference>
<sequence>MITIYLWSPPGKTADSGETFGHISMELLDETYISFWPSEDIVKARSQKSQINSYDDDEESYGRHADKSLGIPDGKLNEDKIRSWWKKNKNREYNLVFNNCASAIVNALKAGGYGGILIGIYTPDELYTTVYNYYNPKCILI</sequence>
<proteinExistence type="predicted"/>
<evidence type="ECO:0000313" key="2">
    <source>
        <dbReference type="EMBL" id="CAH1115469.1"/>
    </source>
</evidence>
<dbReference type="EMBL" id="OV651821">
    <property type="protein sequence ID" value="CAH1115469.1"/>
    <property type="molecule type" value="Genomic_DNA"/>
</dbReference>
<name>A0A9P0DBS5_9CUCU</name>